<comment type="caution">
    <text evidence="2">The sequence shown here is derived from an EMBL/GenBank/DDBJ whole genome shotgun (WGS) entry which is preliminary data.</text>
</comment>
<gene>
    <name evidence="2" type="ORF">K437DRAFT_24444</name>
</gene>
<evidence type="ECO:0008006" key="4">
    <source>
        <dbReference type="Google" id="ProtNLM"/>
    </source>
</evidence>
<feature type="region of interest" description="Disordered" evidence="1">
    <location>
        <begin position="171"/>
        <end position="291"/>
    </location>
</feature>
<dbReference type="OrthoDB" id="2524557at2759"/>
<feature type="compositionally biased region" description="Basic and acidic residues" evidence="1">
    <location>
        <begin position="217"/>
        <end position="235"/>
    </location>
</feature>
<feature type="compositionally biased region" description="Basic and acidic residues" evidence="1">
    <location>
        <begin position="274"/>
        <end position="288"/>
    </location>
</feature>
<protein>
    <recommendedName>
        <fullName evidence="4">BTB domain-containing protein</fullName>
    </recommendedName>
</protein>
<reference evidence="2 3" key="1">
    <citation type="submission" date="2014-05" db="EMBL/GenBank/DDBJ databases">
        <title>Draft genome sequence of a rare smut relative, Tilletiaria anomala UBC 951.</title>
        <authorList>
            <consortium name="DOE Joint Genome Institute"/>
            <person name="Toome M."/>
            <person name="Kuo A."/>
            <person name="Henrissat B."/>
            <person name="Lipzen A."/>
            <person name="Tritt A."/>
            <person name="Yoshinaga Y."/>
            <person name="Zane M."/>
            <person name="Barry K."/>
            <person name="Grigoriev I.V."/>
            <person name="Spatafora J.W."/>
            <person name="Aimea M.C."/>
        </authorList>
    </citation>
    <scope>NUCLEOTIDE SEQUENCE [LARGE SCALE GENOMIC DNA]</scope>
    <source>
        <strain evidence="2 3">UBC 951</strain>
    </source>
</reference>
<proteinExistence type="predicted"/>
<feature type="compositionally biased region" description="Low complexity" evidence="1">
    <location>
        <begin position="237"/>
        <end position="258"/>
    </location>
</feature>
<feature type="region of interest" description="Disordered" evidence="1">
    <location>
        <begin position="1"/>
        <end position="78"/>
    </location>
</feature>
<evidence type="ECO:0000313" key="2">
    <source>
        <dbReference type="EMBL" id="KDN52222.1"/>
    </source>
</evidence>
<dbReference type="Proteomes" id="UP000027361">
    <property type="component" value="Unassembled WGS sequence"/>
</dbReference>
<feature type="compositionally biased region" description="Basic and acidic residues" evidence="1">
    <location>
        <begin position="511"/>
        <end position="529"/>
    </location>
</feature>
<feature type="compositionally biased region" description="Low complexity" evidence="1">
    <location>
        <begin position="171"/>
        <end position="184"/>
    </location>
</feature>
<evidence type="ECO:0000313" key="3">
    <source>
        <dbReference type="Proteomes" id="UP000027361"/>
    </source>
</evidence>
<accession>A0A066WE40</accession>
<feature type="region of interest" description="Disordered" evidence="1">
    <location>
        <begin position="93"/>
        <end position="115"/>
    </location>
</feature>
<dbReference type="InParanoid" id="A0A066WE40"/>
<dbReference type="InterPro" id="IPR011333">
    <property type="entry name" value="SKP1/BTB/POZ_sf"/>
</dbReference>
<dbReference type="HOGENOM" id="CLU_334385_0_0_1"/>
<organism evidence="2 3">
    <name type="scientific">Tilletiaria anomala (strain ATCC 24038 / CBS 436.72 / UBC 951)</name>
    <dbReference type="NCBI Taxonomy" id="1037660"/>
    <lineage>
        <taxon>Eukaryota</taxon>
        <taxon>Fungi</taxon>
        <taxon>Dikarya</taxon>
        <taxon>Basidiomycota</taxon>
        <taxon>Ustilaginomycotina</taxon>
        <taxon>Exobasidiomycetes</taxon>
        <taxon>Georgefischeriales</taxon>
        <taxon>Tilletiariaceae</taxon>
        <taxon>Tilletiaria</taxon>
    </lineage>
</organism>
<evidence type="ECO:0000256" key="1">
    <source>
        <dbReference type="SAM" id="MobiDB-lite"/>
    </source>
</evidence>
<feature type="compositionally biased region" description="Low complexity" evidence="1">
    <location>
        <begin position="62"/>
        <end position="78"/>
    </location>
</feature>
<dbReference type="GeneID" id="25263145"/>
<dbReference type="AlphaFoldDB" id="A0A066WE40"/>
<feature type="region of interest" description="Disordered" evidence="1">
    <location>
        <begin position="575"/>
        <end position="603"/>
    </location>
</feature>
<name>A0A066WE40_TILAU</name>
<feature type="compositionally biased region" description="Polar residues" evidence="1">
    <location>
        <begin position="575"/>
        <end position="587"/>
    </location>
</feature>
<dbReference type="RefSeq" id="XP_013245047.1">
    <property type="nucleotide sequence ID" value="XM_013389593.1"/>
</dbReference>
<dbReference type="STRING" id="1037660.A0A066WE40"/>
<dbReference type="Gene3D" id="3.30.710.10">
    <property type="entry name" value="Potassium Channel Kv1.1, Chain A"/>
    <property type="match status" value="2"/>
</dbReference>
<feature type="compositionally biased region" description="Low complexity" evidence="1">
    <location>
        <begin position="497"/>
        <end position="510"/>
    </location>
</feature>
<sequence length="854" mass="91375">MRGIANPAENVAAGNSRRRGHRAKAASISHPIPQGQRSSFLTIESSGPVMRVISSGSGGGSSAAPASASSPGAASAAASPGRVHMSLFASTDWTRHPAPSESPPTPTTNATSTLTNVHRSLSRAGNPAQLLHPVSGDHHNVGSVGAASSPVISRLTPPPLQPLAPTPTFITTAAAGNTGNPAPGSALSRFGSEHRAAGGNNSGGTAIATNSSSESVAQREREREQRIRVTSRDGIELAAGSSSSPSLSLGQASSSSGAQRRPVSHLSPLSLHPFGDDRKGLDSGEGVKGRIRGTSSQASAANLSLELSTPVAQFDVHPTFRFDATHRGTVLVKVQGVKFWVHEDILRFSSPFFEDLLEGGWKESRLSWRSSFFGSDEAALHAPEVALPLATSLPTHAVQPIPSNITPPQSDVRALPEPALPPAVVSSHEASDTSGRRATAEEMDAWLARSLRKGSVRASFVTAYTEFEESMQGAALPSSISEPHGSRPQLHDREPSDASSSSMVSANPMSADEKDLQRAATIKRLERGGGKASLQTSGNKHGQRRASEGSLPLAALLQPQPQAEAQAIEIPCTSTTRLVKDNPTPSSLPDEPQSQGGDQFIGGLGDGAMLSASQFKAPQRPRQIQGVKAYVELHEEDPSTFQDFLFYIYPHLDCAITWLSCGSLLSFSDKIGAPFLHKACLDFLRASLAGRPIEAMRLAEEHHLPDVYKEASRHVLDNWTAWQREELEALSSETLLKLERRRSWFLERVLKLGLANPLRDYECHSTCPDPAACAKGLHERWQSGYASSCRFAPPQPSGIWRYLRELDGASPLPLSACNNAAKAWRELLFDRMFNLPSVPHGGHKRQFLHIKLER</sequence>
<dbReference type="CDD" id="cd18186">
    <property type="entry name" value="BTB_POZ_ZBTB_KLHL-like"/>
    <property type="match status" value="1"/>
</dbReference>
<dbReference type="EMBL" id="JMSN01000012">
    <property type="protein sequence ID" value="KDN52222.1"/>
    <property type="molecule type" value="Genomic_DNA"/>
</dbReference>
<keyword evidence="3" id="KW-1185">Reference proteome</keyword>
<feature type="compositionally biased region" description="Polar residues" evidence="1">
    <location>
        <begin position="35"/>
        <end position="45"/>
    </location>
</feature>
<feature type="region of interest" description="Disordered" evidence="1">
    <location>
        <begin position="472"/>
        <end position="547"/>
    </location>
</feature>